<dbReference type="Pfam" id="PF00561">
    <property type="entry name" value="Abhydrolase_1"/>
    <property type="match status" value="1"/>
</dbReference>
<dbReference type="SUPFAM" id="SSF53474">
    <property type="entry name" value="alpha/beta-Hydrolases"/>
    <property type="match status" value="1"/>
</dbReference>
<dbReference type="AlphaFoldDB" id="A0A6I6MLK8"/>
<gene>
    <name evidence="4" type="ORF">DSM104635_00984</name>
</gene>
<dbReference type="InterPro" id="IPR029058">
    <property type="entry name" value="AB_hydrolase_fold"/>
</dbReference>
<dbReference type="RefSeq" id="WP_158765128.1">
    <property type="nucleotide sequence ID" value="NZ_CP047045.1"/>
</dbReference>
<dbReference type="GO" id="GO:0016020">
    <property type="term" value="C:membrane"/>
    <property type="evidence" value="ECO:0007669"/>
    <property type="project" value="TreeGrafter"/>
</dbReference>
<evidence type="ECO:0000256" key="1">
    <source>
        <dbReference type="SAM" id="MobiDB-lite"/>
    </source>
</evidence>
<sequence>MALMRRLLSHIAILALSLVAAACAGSPPEDGPDRFPTSGDYPAGTMERIDFTAGVPEHWRISALQTAARPEASWKIVIITGTPSWSEYWAPTIAAAPATREMIVADRPGFRTSEPQNAVRDIAKQAEALAPMLEARPGQRVLLVGQSFGAPVATLMAQRYPDRVDAMVLVSAFFGDRGPTARRMIGVGQIVRPLLQRDLRNAITEITTQRPQLPAVWPALRGLQQPIVFLHGDNDTFVPLEADQRIAAEYGHTLITVPGGDHFLNACCVPALWEAMEQAIAEAEGREEAAPPATQPADPDPTRGPALQ</sequence>
<feature type="domain" description="AB hydrolase-1" evidence="3">
    <location>
        <begin position="76"/>
        <end position="172"/>
    </location>
</feature>
<accession>A0A6I6MLK8</accession>
<keyword evidence="2" id="KW-0732">Signal</keyword>
<protein>
    <submittedName>
        <fullName evidence="4">Acetoin dehydrogenase E2 subunit dihydrolipoyllysine-residue acetyltransferase</fullName>
    </submittedName>
</protein>
<evidence type="ECO:0000256" key="2">
    <source>
        <dbReference type="SAM" id="SignalP"/>
    </source>
</evidence>
<keyword evidence="5" id="KW-1185">Reference proteome</keyword>
<reference evidence="5" key="1">
    <citation type="submission" date="2019-12" db="EMBL/GenBank/DDBJ databases">
        <title>Complete genome of Terracaulis silvestris 0127_4.</title>
        <authorList>
            <person name="Vieira S."/>
            <person name="Riedel T."/>
            <person name="Sproer C."/>
            <person name="Pascual J."/>
            <person name="Boedeker C."/>
            <person name="Overmann J."/>
        </authorList>
    </citation>
    <scope>NUCLEOTIDE SEQUENCE [LARGE SCALE GENOMIC DNA]</scope>
    <source>
        <strain evidence="5">0127_4</strain>
    </source>
</reference>
<evidence type="ECO:0000259" key="3">
    <source>
        <dbReference type="Pfam" id="PF00561"/>
    </source>
</evidence>
<dbReference type="InterPro" id="IPR050266">
    <property type="entry name" value="AB_hydrolase_sf"/>
</dbReference>
<evidence type="ECO:0000313" key="5">
    <source>
        <dbReference type="Proteomes" id="UP000431269"/>
    </source>
</evidence>
<feature type="region of interest" description="Disordered" evidence="1">
    <location>
        <begin position="282"/>
        <end position="308"/>
    </location>
</feature>
<dbReference type="GO" id="GO:0016740">
    <property type="term" value="F:transferase activity"/>
    <property type="evidence" value="ECO:0007669"/>
    <property type="project" value="UniProtKB-KW"/>
</dbReference>
<dbReference type="EMBL" id="CP047045">
    <property type="protein sequence ID" value="QGZ94168.1"/>
    <property type="molecule type" value="Genomic_DNA"/>
</dbReference>
<feature type="signal peptide" evidence="2">
    <location>
        <begin position="1"/>
        <end position="24"/>
    </location>
</feature>
<dbReference type="PRINTS" id="PR00111">
    <property type="entry name" value="ABHYDROLASE"/>
</dbReference>
<dbReference type="KEGG" id="tsv:DSM104635_00984"/>
<organism evidence="4 5">
    <name type="scientific">Terricaulis silvestris</name>
    <dbReference type="NCBI Taxonomy" id="2686094"/>
    <lineage>
        <taxon>Bacteria</taxon>
        <taxon>Pseudomonadati</taxon>
        <taxon>Pseudomonadota</taxon>
        <taxon>Alphaproteobacteria</taxon>
        <taxon>Caulobacterales</taxon>
        <taxon>Caulobacteraceae</taxon>
        <taxon>Terricaulis</taxon>
    </lineage>
</organism>
<evidence type="ECO:0000313" key="4">
    <source>
        <dbReference type="EMBL" id="QGZ94168.1"/>
    </source>
</evidence>
<proteinExistence type="predicted"/>
<dbReference type="PANTHER" id="PTHR43798:SF33">
    <property type="entry name" value="HYDROLASE, PUTATIVE (AFU_ORTHOLOGUE AFUA_2G14860)-RELATED"/>
    <property type="match status" value="1"/>
</dbReference>
<dbReference type="InterPro" id="IPR000073">
    <property type="entry name" value="AB_hydrolase_1"/>
</dbReference>
<keyword evidence="4" id="KW-0808">Transferase</keyword>
<dbReference type="Gene3D" id="3.40.50.1820">
    <property type="entry name" value="alpha/beta hydrolase"/>
    <property type="match status" value="1"/>
</dbReference>
<feature type="chain" id="PRO_5026177587" evidence="2">
    <location>
        <begin position="25"/>
        <end position="308"/>
    </location>
</feature>
<dbReference type="PANTHER" id="PTHR43798">
    <property type="entry name" value="MONOACYLGLYCEROL LIPASE"/>
    <property type="match status" value="1"/>
</dbReference>
<dbReference type="Proteomes" id="UP000431269">
    <property type="component" value="Chromosome"/>
</dbReference>
<name>A0A6I6MLK8_9CAUL</name>
<dbReference type="PROSITE" id="PS51257">
    <property type="entry name" value="PROKAR_LIPOPROTEIN"/>
    <property type="match status" value="1"/>
</dbReference>